<dbReference type="EMBL" id="JANPWB010000007">
    <property type="protein sequence ID" value="KAJ1173419.1"/>
    <property type="molecule type" value="Genomic_DNA"/>
</dbReference>
<gene>
    <name evidence="1" type="ORF">NDU88_005254</name>
</gene>
<organism evidence="1 2">
    <name type="scientific">Pleurodeles waltl</name>
    <name type="common">Iberian ribbed newt</name>
    <dbReference type="NCBI Taxonomy" id="8319"/>
    <lineage>
        <taxon>Eukaryota</taxon>
        <taxon>Metazoa</taxon>
        <taxon>Chordata</taxon>
        <taxon>Craniata</taxon>
        <taxon>Vertebrata</taxon>
        <taxon>Euteleostomi</taxon>
        <taxon>Amphibia</taxon>
        <taxon>Batrachia</taxon>
        <taxon>Caudata</taxon>
        <taxon>Salamandroidea</taxon>
        <taxon>Salamandridae</taxon>
        <taxon>Pleurodelinae</taxon>
        <taxon>Pleurodeles</taxon>
    </lineage>
</organism>
<dbReference type="AlphaFoldDB" id="A0AAV7TA59"/>
<evidence type="ECO:0000313" key="1">
    <source>
        <dbReference type="EMBL" id="KAJ1173419.1"/>
    </source>
</evidence>
<accession>A0AAV7TA59</accession>
<keyword evidence="2" id="KW-1185">Reference proteome</keyword>
<feature type="non-terminal residue" evidence="1">
    <location>
        <position position="108"/>
    </location>
</feature>
<sequence>GLQPGEAEATTIYNLELKIFYNELFELIFLCKYFFNNLFSTSGSAPETSASCCCPAGCSRGLVHLLDTFHLDFELEGSLSLFPGSIIGFKDFVVFEISQVSLKRLVQG</sequence>
<proteinExistence type="predicted"/>
<protein>
    <submittedName>
        <fullName evidence="1">Uncharacterized protein</fullName>
    </submittedName>
</protein>
<feature type="non-terminal residue" evidence="1">
    <location>
        <position position="1"/>
    </location>
</feature>
<dbReference type="Proteomes" id="UP001066276">
    <property type="component" value="Chromosome 4_1"/>
</dbReference>
<comment type="caution">
    <text evidence="1">The sequence shown here is derived from an EMBL/GenBank/DDBJ whole genome shotgun (WGS) entry which is preliminary data.</text>
</comment>
<evidence type="ECO:0000313" key="2">
    <source>
        <dbReference type="Proteomes" id="UP001066276"/>
    </source>
</evidence>
<reference evidence="1" key="1">
    <citation type="journal article" date="2022" name="bioRxiv">
        <title>Sequencing and chromosome-scale assembly of the giantPleurodeles waltlgenome.</title>
        <authorList>
            <person name="Brown T."/>
            <person name="Elewa A."/>
            <person name="Iarovenko S."/>
            <person name="Subramanian E."/>
            <person name="Araus A.J."/>
            <person name="Petzold A."/>
            <person name="Susuki M."/>
            <person name="Suzuki K.-i.T."/>
            <person name="Hayashi T."/>
            <person name="Toyoda A."/>
            <person name="Oliveira C."/>
            <person name="Osipova E."/>
            <person name="Leigh N.D."/>
            <person name="Simon A."/>
            <person name="Yun M.H."/>
        </authorList>
    </citation>
    <scope>NUCLEOTIDE SEQUENCE</scope>
    <source>
        <strain evidence="1">20211129_DDA</strain>
        <tissue evidence="1">Liver</tissue>
    </source>
</reference>
<name>A0AAV7TA59_PLEWA</name>